<proteinExistence type="inferred from homology"/>
<keyword evidence="9" id="KW-0496">Mitochondrion</keyword>
<evidence type="ECO:0000313" key="15">
    <source>
        <dbReference type="EMBL" id="PKI83507.1"/>
    </source>
</evidence>
<dbReference type="GO" id="GO:0046933">
    <property type="term" value="F:proton-transporting ATP synthase activity, rotational mechanism"/>
    <property type="evidence" value="ECO:0007669"/>
    <property type="project" value="InterPro"/>
</dbReference>
<keyword evidence="7" id="KW-0809">Transit peptide</keyword>
<organism evidence="15 16">
    <name type="scientific">Malassezia vespertilionis</name>
    <dbReference type="NCBI Taxonomy" id="2020962"/>
    <lineage>
        <taxon>Eukaryota</taxon>
        <taxon>Fungi</taxon>
        <taxon>Dikarya</taxon>
        <taxon>Basidiomycota</taxon>
        <taxon>Ustilaginomycotina</taxon>
        <taxon>Malasseziomycetes</taxon>
        <taxon>Malasseziales</taxon>
        <taxon>Malasseziaceae</taxon>
        <taxon>Malassezia</taxon>
    </lineage>
</organism>
<sequence length="169" mass="17877">MVFALASRSLRSSSLRPSLAQLSGARRGYAEAINNQLKLSLVVPHKAIYKNQEVTQVNLAAQSGDLGILSAHIPAIEALRPGVVEVIESSGTSKRFFVSSGFATVHPNNSLTINAVEAFPLEDFSIEAARQGLSEAQRVASGSGSKEEKAAAEIEIEVFSAIQSALGQQ</sequence>
<dbReference type="GO" id="GO:0045259">
    <property type="term" value="C:proton-transporting ATP synthase complex"/>
    <property type="evidence" value="ECO:0007669"/>
    <property type="project" value="UniProtKB-KW"/>
</dbReference>
<dbReference type="GO" id="GO:0005743">
    <property type="term" value="C:mitochondrial inner membrane"/>
    <property type="evidence" value="ECO:0007669"/>
    <property type="project" value="UniProtKB-SubCell"/>
</dbReference>
<protein>
    <recommendedName>
        <fullName evidence="3">ATP synthase subunit delta, mitochondrial</fullName>
    </recommendedName>
    <alternativeName>
        <fullName evidence="13">F-ATPase delta subunit</fullName>
    </alternativeName>
</protein>
<dbReference type="PANTHER" id="PTHR13822">
    <property type="entry name" value="ATP SYNTHASE DELTA/EPSILON CHAIN"/>
    <property type="match status" value="1"/>
</dbReference>
<dbReference type="Gene3D" id="6.10.140.880">
    <property type="match status" value="1"/>
</dbReference>
<evidence type="ECO:0000259" key="14">
    <source>
        <dbReference type="Pfam" id="PF02823"/>
    </source>
</evidence>
<keyword evidence="16" id="KW-1185">Reference proteome</keyword>
<gene>
    <name evidence="15" type="primary">ATP16</name>
    <name evidence="15" type="ORF">MVES_002498</name>
</gene>
<dbReference type="InterPro" id="IPR036771">
    <property type="entry name" value="ATPsynth_dsu/esu_N"/>
</dbReference>
<keyword evidence="6" id="KW-0999">Mitochondrion inner membrane</keyword>
<dbReference type="FunFam" id="2.60.15.10:FF:000003">
    <property type="entry name" value="ATP synthase subunit delta, mitochondrial"/>
    <property type="match status" value="1"/>
</dbReference>
<evidence type="ECO:0000256" key="7">
    <source>
        <dbReference type="ARBA" id="ARBA00022946"/>
    </source>
</evidence>
<evidence type="ECO:0000256" key="2">
    <source>
        <dbReference type="ARBA" id="ARBA00005712"/>
    </source>
</evidence>
<keyword evidence="11" id="KW-0139">CF(1)</keyword>
<dbReference type="Gene3D" id="2.60.15.10">
    <property type="entry name" value="F0F1 ATP synthase delta/epsilon subunit, N-terminal"/>
    <property type="match status" value="1"/>
</dbReference>
<keyword evidence="8" id="KW-0406">Ion transport</keyword>
<keyword evidence="5" id="KW-0375">Hydrogen ion transport</keyword>
<accession>A0A2N1JAD5</accession>
<dbReference type="SUPFAM" id="SSF51344">
    <property type="entry name" value="Epsilon subunit of F1F0-ATP synthase N-terminal domain"/>
    <property type="match status" value="1"/>
</dbReference>
<evidence type="ECO:0000256" key="9">
    <source>
        <dbReference type="ARBA" id="ARBA00023128"/>
    </source>
</evidence>
<dbReference type="Proteomes" id="UP000232875">
    <property type="component" value="Unassembled WGS sequence"/>
</dbReference>
<evidence type="ECO:0000256" key="10">
    <source>
        <dbReference type="ARBA" id="ARBA00023136"/>
    </source>
</evidence>
<dbReference type="Pfam" id="PF02823">
    <property type="entry name" value="ATP-synt_DE_N"/>
    <property type="match status" value="1"/>
</dbReference>
<dbReference type="OrthoDB" id="270171at2759"/>
<dbReference type="InterPro" id="IPR020546">
    <property type="entry name" value="ATP_synth_F1_dsu/esu_N"/>
</dbReference>
<evidence type="ECO:0000256" key="8">
    <source>
        <dbReference type="ARBA" id="ARBA00023065"/>
    </source>
</evidence>
<dbReference type="NCBIfam" id="TIGR01216">
    <property type="entry name" value="ATP_synt_epsi"/>
    <property type="match status" value="1"/>
</dbReference>
<evidence type="ECO:0000256" key="5">
    <source>
        <dbReference type="ARBA" id="ARBA00022781"/>
    </source>
</evidence>
<comment type="subcellular location">
    <subcellularLocation>
        <location evidence="1">Mitochondrion inner membrane</location>
    </subcellularLocation>
</comment>
<evidence type="ECO:0000256" key="4">
    <source>
        <dbReference type="ARBA" id="ARBA00022448"/>
    </source>
</evidence>
<reference evidence="15 16" key="1">
    <citation type="submission" date="2017-10" db="EMBL/GenBank/DDBJ databases">
        <title>A novel species of cold-tolerant Malassezia isolated from bats.</title>
        <authorList>
            <person name="Lorch J.M."/>
            <person name="Palmer J.M."/>
            <person name="Vanderwolf K.J."/>
            <person name="Schmidt K.Z."/>
            <person name="Verant M.L."/>
            <person name="Weller T.J."/>
            <person name="Blehert D.S."/>
        </authorList>
    </citation>
    <scope>NUCLEOTIDE SEQUENCE [LARGE SCALE GENOMIC DNA]</scope>
    <source>
        <strain evidence="15 16">NWHC:44797-103</strain>
    </source>
</reference>
<keyword evidence="12" id="KW-0066">ATP synthesis</keyword>
<dbReference type="RefSeq" id="XP_056063446.1">
    <property type="nucleotide sequence ID" value="XM_056207471.1"/>
</dbReference>
<evidence type="ECO:0000256" key="11">
    <source>
        <dbReference type="ARBA" id="ARBA00023196"/>
    </source>
</evidence>
<dbReference type="PANTHER" id="PTHR13822:SF7">
    <property type="entry name" value="ATP SYNTHASE SUBUNIT DELTA, MITOCHONDRIAL"/>
    <property type="match status" value="1"/>
</dbReference>
<dbReference type="InterPro" id="IPR001469">
    <property type="entry name" value="ATP_synth_F1_dsu/esu"/>
</dbReference>
<evidence type="ECO:0000256" key="6">
    <source>
        <dbReference type="ARBA" id="ARBA00022792"/>
    </source>
</evidence>
<comment type="similarity">
    <text evidence="2">Belongs to the ATPase epsilon chain family.</text>
</comment>
<name>A0A2N1JAD5_9BASI</name>
<dbReference type="GeneID" id="80902152"/>
<dbReference type="CDD" id="cd12152">
    <property type="entry name" value="F1-ATPase_delta"/>
    <property type="match status" value="1"/>
</dbReference>
<evidence type="ECO:0000256" key="3">
    <source>
        <dbReference type="ARBA" id="ARBA00016960"/>
    </source>
</evidence>
<keyword evidence="4" id="KW-0813">Transport</keyword>
<dbReference type="AlphaFoldDB" id="A0A2N1JAD5"/>
<feature type="domain" description="ATP synthase F1 complex delta/epsilon subunit N-terminal" evidence="14">
    <location>
        <begin position="37"/>
        <end position="115"/>
    </location>
</feature>
<evidence type="ECO:0000256" key="1">
    <source>
        <dbReference type="ARBA" id="ARBA00004273"/>
    </source>
</evidence>
<evidence type="ECO:0000313" key="16">
    <source>
        <dbReference type="Proteomes" id="UP000232875"/>
    </source>
</evidence>
<dbReference type="HAMAP" id="MF_00530">
    <property type="entry name" value="ATP_synth_epsil_bac"/>
    <property type="match status" value="1"/>
</dbReference>
<dbReference type="STRING" id="2020962.A0A2N1JAD5"/>
<evidence type="ECO:0000256" key="12">
    <source>
        <dbReference type="ARBA" id="ARBA00023310"/>
    </source>
</evidence>
<evidence type="ECO:0000256" key="13">
    <source>
        <dbReference type="ARBA" id="ARBA00031669"/>
    </source>
</evidence>
<keyword evidence="10" id="KW-0472">Membrane</keyword>
<dbReference type="EMBL" id="KZ454991">
    <property type="protein sequence ID" value="PKI83507.1"/>
    <property type="molecule type" value="Genomic_DNA"/>
</dbReference>